<evidence type="ECO:0000256" key="5">
    <source>
        <dbReference type="ARBA" id="ARBA00022917"/>
    </source>
</evidence>
<dbReference type="Proteomes" id="UP001153292">
    <property type="component" value="Chromosome 26"/>
</dbReference>
<evidence type="ECO:0000256" key="6">
    <source>
        <dbReference type="ARBA" id="ARBA00023146"/>
    </source>
</evidence>
<dbReference type="InterPro" id="IPR006195">
    <property type="entry name" value="aa-tRNA-synth_II"/>
</dbReference>
<dbReference type="Pfam" id="PF00587">
    <property type="entry name" value="tRNA-synt_2b"/>
    <property type="match status" value="1"/>
</dbReference>
<dbReference type="InterPro" id="IPR002316">
    <property type="entry name" value="Pro-tRNA-ligase_IIa"/>
</dbReference>
<accession>A0ABN8LBK4</accession>
<dbReference type="InterPro" id="IPR002314">
    <property type="entry name" value="aa-tRNA-synt_IIb"/>
</dbReference>
<evidence type="ECO:0000256" key="3">
    <source>
        <dbReference type="ARBA" id="ARBA00022741"/>
    </source>
</evidence>
<reference evidence="10" key="1">
    <citation type="submission" date="2021-12" db="EMBL/GenBank/DDBJ databases">
        <authorList>
            <person name="King R."/>
        </authorList>
    </citation>
    <scope>NUCLEOTIDE SEQUENCE</scope>
</reference>
<dbReference type="SUPFAM" id="SSF55681">
    <property type="entry name" value="Class II aaRS and biotin synthetases"/>
    <property type="match status" value="1"/>
</dbReference>
<evidence type="ECO:0000313" key="11">
    <source>
        <dbReference type="Proteomes" id="UP001153292"/>
    </source>
</evidence>
<name>A0ABN8LBK4_CHISP</name>
<evidence type="ECO:0000256" key="2">
    <source>
        <dbReference type="ARBA" id="ARBA00022598"/>
    </source>
</evidence>
<keyword evidence="4" id="KW-0067">ATP-binding</keyword>
<evidence type="ECO:0000256" key="4">
    <source>
        <dbReference type="ARBA" id="ARBA00022840"/>
    </source>
</evidence>
<keyword evidence="11" id="KW-1185">Reference proteome</keyword>
<keyword evidence="6" id="KW-0030">Aminoacyl-tRNA synthetase</keyword>
<evidence type="ECO:0000256" key="7">
    <source>
        <dbReference type="ARBA" id="ARBA00029731"/>
    </source>
</evidence>
<evidence type="ECO:0000259" key="9">
    <source>
        <dbReference type="PROSITE" id="PS50862"/>
    </source>
</evidence>
<dbReference type="PROSITE" id="PS50862">
    <property type="entry name" value="AA_TRNA_LIGASE_II"/>
    <property type="match status" value="1"/>
</dbReference>
<dbReference type="PANTHER" id="PTHR42753:SF10">
    <property type="entry name" value="PROLINE--TRNA LIGASE, MITOCHONDRIAL-RELATED"/>
    <property type="match status" value="1"/>
</dbReference>
<dbReference type="EC" id="6.1.1.15" evidence="1"/>
<evidence type="ECO:0000256" key="1">
    <source>
        <dbReference type="ARBA" id="ARBA00012831"/>
    </source>
</evidence>
<evidence type="ECO:0000313" key="10">
    <source>
        <dbReference type="EMBL" id="CAH2987477.1"/>
    </source>
</evidence>
<dbReference type="InterPro" id="IPR045864">
    <property type="entry name" value="aa-tRNA-synth_II/BPL/LPL"/>
</dbReference>
<gene>
    <name evidence="10" type="ORF">CHILSU_LOCUS7069</name>
</gene>
<dbReference type="PANTHER" id="PTHR42753">
    <property type="entry name" value="MITOCHONDRIAL RIBOSOME PROTEIN L39/PROLYL-TRNA LIGASE FAMILY MEMBER"/>
    <property type="match status" value="1"/>
</dbReference>
<dbReference type="SUPFAM" id="SSF52954">
    <property type="entry name" value="Class II aaRS ABD-related"/>
    <property type="match status" value="1"/>
</dbReference>
<dbReference type="InterPro" id="IPR004154">
    <property type="entry name" value="Anticodon-bd"/>
</dbReference>
<dbReference type="Gene3D" id="3.40.50.800">
    <property type="entry name" value="Anticodon-binding domain"/>
    <property type="match status" value="1"/>
</dbReference>
<dbReference type="Gene3D" id="3.30.930.10">
    <property type="entry name" value="Bira Bifunctional Protein, Domain 2"/>
    <property type="match status" value="1"/>
</dbReference>
<keyword evidence="5" id="KW-0648">Protein biosynthesis</keyword>
<evidence type="ECO:0000256" key="8">
    <source>
        <dbReference type="ARBA" id="ARBA00047671"/>
    </source>
</evidence>
<keyword evidence="3" id="KW-0547">Nucleotide-binding</keyword>
<dbReference type="InterPro" id="IPR033730">
    <property type="entry name" value="ProRS_core_prok"/>
</dbReference>
<proteinExistence type="predicted"/>
<organism evidence="10 11">
    <name type="scientific">Chilo suppressalis</name>
    <name type="common">Asiatic rice borer moth</name>
    <dbReference type="NCBI Taxonomy" id="168631"/>
    <lineage>
        <taxon>Eukaryota</taxon>
        <taxon>Metazoa</taxon>
        <taxon>Ecdysozoa</taxon>
        <taxon>Arthropoda</taxon>
        <taxon>Hexapoda</taxon>
        <taxon>Insecta</taxon>
        <taxon>Pterygota</taxon>
        <taxon>Neoptera</taxon>
        <taxon>Endopterygota</taxon>
        <taxon>Lepidoptera</taxon>
        <taxon>Glossata</taxon>
        <taxon>Ditrysia</taxon>
        <taxon>Pyraloidea</taxon>
        <taxon>Crambidae</taxon>
        <taxon>Crambinae</taxon>
        <taxon>Chilo</taxon>
    </lineage>
</organism>
<dbReference type="InterPro" id="IPR036621">
    <property type="entry name" value="Anticodon-bd_dom_sf"/>
</dbReference>
<dbReference type="InterPro" id="IPR050062">
    <property type="entry name" value="Pro-tRNA_synthetase"/>
</dbReference>
<dbReference type="PRINTS" id="PR01046">
    <property type="entry name" value="TRNASYNTHPRO"/>
</dbReference>
<comment type="catalytic activity">
    <reaction evidence="8">
        <text>tRNA(Pro) + L-proline + ATP = L-prolyl-tRNA(Pro) + AMP + diphosphate</text>
        <dbReference type="Rhea" id="RHEA:14305"/>
        <dbReference type="Rhea" id="RHEA-COMP:9700"/>
        <dbReference type="Rhea" id="RHEA-COMP:9702"/>
        <dbReference type="ChEBI" id="CHEBI:30616"/>
        <dbReference type="ChEBI" id="CHEBI:33019"/>
        <dbReference type="ChEBI" id="CHEBI:60039"/>
        <dbReference type="ChEBI" id="CHEBI:78442"/>
        <dbReference type="ChEBI" id="CHEBI:78532"/>
        <dbReference type="ChEBI" id="CHEBI:456215"/>
        <dbReference type="EC" id="6.1.1.15"/>
    </reaction>
</comment>
<dbReference type="Pfam" id="PF03129">
    <property type="entry name" value="HGTP_anticodon"/>
    <property type="match status" value="1"/>
</dbReference>
<dbReference type="CDD" id="cd00779">
    <property type="entry name" value="ProRS_core_prok"/>
    <property type="match status" value="1"/>
</dbReference>
<keyword evidence="2" id="KW-0436">Ligase</keyword>
<sequence>MGSIKYISRLFQPTITIPKNAKIKNTEITCKSQKLLLELGLVRPTSSGLLALLPLARRAIDKLEVLVRQSIEEAGGQRLSLPALTPAHLWEKTGRLQDVGPELVNLQDRHGHKYLLAPTHEEAVADLLADVAPLSYKQLPLLLYQISNKYRDEHRPKHGLLRAREFLMLDAYGAHAHEQCARDIYRKVGEAYSKLFDALHLPVYRVEAPSGDMGGSLSHEWQVCARAGEDLIEICPSCSHAAIPSQGKQCSRCGSETDTHSCIEVGHTFILGTKYSEPLKAQFTSSSGVSEPLIMSCYGIGITRLLAASLEALSTDTCLRWPRPIAPYSAIIIGPKEGSKEWLSHADSIEQVYHQLDSIPSLRGDVIIDDRHNMTIGKRLMMADRLGFPLAVVLGKSMYSGQVEVYRSTPGRQFESQLMTLQQMNEERTAINN</sequence>
<dbReference type="EMBL" id="OU963919">
    <property type="protein sequence ID" value="CAH2987477.1"/>
    <property type="molecule type" value="Genomic_DNA"/>
</dbReference>
<feature type="domain" description="Aminoacyl-transfer RNA synthetases class-II family profile" evidence="9">
    <location>
        <begin position="62"/>
        <end position="322"/>
    </location>
</feature>
<protein>
    <recommendedName>
        <fullName evidence="1">proline--tRNA ligase</fullName>
        <ecNumber evidence="1">6.1.1.15</ecNumber>
    </recommendedName>
    <alternativeName>
        <fullName evidence="7">Prolyl-tRNA synthetase</fullName>
    </alternativeName>
</protein>